<evidence type="ECO:0000313" key="2">
    <source>
        <dbReference type="EMBL" id="VVC42061.1"/>
    </source>
</evidence>
<protein>
    <submittedName>
        <fullName evidence="2">Uncharacterized protein</fullName>
    </submittedName>
</protein>
<feature type="region of interest" description="Disordered" evidence="1">
    <location>
        <begin position="132"/>
        <end position="153"/>
    </location>
</feature>
<evidence type="ECO:0000256" key="1">
    <source>
        <dbReference type="SAM" id="MobiDB-lite"/>
    </source>
</evidence>
<keyword evidence="3" id="KW-1185">Reference proteome</keyword>
<reference evidence="2 3" key="1">
    <citation type="submission" date="2019-08" db="EMBL/GenBank/DDBJ databases">
        <authorList>
            <person name="Alioto T."/>
            <person name="Alioto T."/>
            <person name="Gomez Garrido J."/>
        </authorList>
    </citation>
    <scope>NUCLEOTIDE SEQUENCE [LARGE SCALE GENOMIC DNA]</scope>
</reference>
<gene>
    <name evidence="2" type="ORF">CINCED_3A000227</name>
</gene>
<organism evidence="2 3">
    <name type="scientific">Cinara cedri</name>
    <dbReference type="NCBI Taxonomy" id="506608"/>
    <lineage>
        <taxon>Eukaryota</taxon>
        <taxon>Metazoa</taxon>
        <taxon>Ecdysozoa</taxon>
        <taxon>Arthropoda</taxon>
        <taxon>Hexapoda</taxon>
        <taxon>Insecta</taxon>
        <taxon>Pterygota</taxon>
        <taxon>Neoptera</taxon>
        <taxon>Paraneoptera</taxon>
        <taxon>Hemiptera</taxon>
        <taxon>Sternorrhyncha</taxon>
        <taxon>Aphidomorpha</taxon>
        <taxon>Aphidoidea</taxon>
        <taxon>Aphididae</taxon>
        <taxon>Lachninae</taxon>
        <taxon>Cinara</taxon>
    </lineage>
</organism>
<feature type="region of interest" description="Disordered" evidence="1">
    <location>
        <begin position="197"/>
        <end position="229"/>
    </location>
</feature>
<feature type="compositionally biased region" description="Low complexity" evidence="1">
    <location>
        <begin position="78"/>
        <end position="95"/>
    </location>
</feature>
<dbReference type="Proteomes" id="UP000325440">
    <property type="component" value="Unassembled WGS sequence"/>
</dbReference>
<proteinExistence type="predicted"/>
<feature type="compositionally biased region" description="Low complexity" evidence="1">
    <location>
        <begin position="201"/>
        <end position="216"/>
    </location>
</feature>
<name>A0A5E4NB52_9HEMI</name>
<feature type="region of interest" description="Disordered" evidence="1">
    <location>
        <begin position="20"/>
        <end position="53"/>
    </location>
</feature>
<accession>A0A5E4NB52</accession>
<evidence type="ECO:0000313" key="3">
    <source>
        <dbReference type="Proteomes" id="UP000325440"/>
    </source>
</evidence>
<dbReference type="EMBL" id="CABPRJ010001935">
    <property type="protein sequence ID" value="VVC42061.1"/>
    <property type="molecule type" value="Genomic_DNA"/>
</dbReference>
<dbReference type="AlphaFoldDB" id="A0A5E4NB52"/>
<feature type="region of interest" description="Disordered" evidence="1">
    <location>
        <begin position="73"/>
        <end position="99"/>
    </location>
</feature>
<sequence length="229" mass="24690">MNTYTTDTVTTVVSAVSVRSSTRVDNKATVSEPLIPDDNHTIGTKRKRSPSPIDYAHSKKFKKCCPKCDEKRPRLVVSPSRSPTSASYSQASPAPGTASLSHGYYNDTLDDASPSDASARRALYELILIANDPPASDGSRDRSSYGSSSSRLCPTCERDTPLNATVPITGLDASSSYNILKSVSYTMVYWSQNLPSSSKCPAYPASPTRSPTAPSYGSQNNDETRMDID</sequence>